<dbReference type="Proteomes" id="UP001601948">
    <property type="component" value="Unassembled WGS sequence"/>
</dbReference>
<evidence type="ECO:0000313" key="1">
    <source>
        <dbReference type="EMBL" id="MFF3221769.1"/>
    </source>
</evidence>
<organism evidence="1 2">
    <name type="scientific">Nocardia suismassiliense</name>
    <dbReference type="NCBI Taxonomy" id="2077092"/>
    <lineage>
        <taxon>Bacteria</taxon>
        <taxon>Bacillati</taxon>
        <taxon>Actinomycetota</taxon>
        <taxon>Actinomycetes</taxon>
        <taxon>Mycobacteriales</taxon>
        <taxon>Nocardiaceae</taxon>
        <taxon>Nocardia</taxon>
    </lineage>
</organism>
<gene>
    <name evidence="1" type="ORF">ACFYV7_03140</name>
</gene>
<keyword evidence="2" id="KW-1185">Reference proteome</keyword>
<dbReference type="SUPFAM" id="SSF56349">
    <property type="entry name" value="DNA breaking-rejoining enzymes"/>
    <property type="match status" value="1"/>
</dbReference>
<dbReference type="RefSeq" id="WP_387713100.1">
    <property type="nucleotide sequence ID" value="NZ_JBIAPI010000001.1"/>
</dbReference>
<protein>
    <recommendedName>
        <fullName evidence="3">Integrase</fullName>
    </recommendedName>
</protein>
<accession>A0ABW6QKZ0</accession>
<comment type="caution">
    <text evidence="1">The sequence shown here is derived from an EMBL/GenBank/DDBJ whole genome shotgun (WGS) entry which is preliminary data.</text>
</comment>
<reference evidence="1 2" key="1">
    <citation type="submission" date="2024-10" db="EMBL/GenBank/DDBJ databases">
        <title>The Natural Products Discovery Center: Release of the First 8490 Sequenced Strains for Exploring Actinobacteria Biosynthetic Diversity.</title>
        <authorList>
            <person name="Kalkreuter E."/>
            <person name="Kautsar S.A."/>
            <person name="Yang D."/>
            <person name="Bader C.D."/>
            <person name="Teijaro C.N."/>
            <person name="Fluegel L."/>
            <person name="Davis C.M."/>
            <person name="Simpson J.R."/>
            <person name="Lauterbach L."/>
            <person name="Steele A.D."/>
            <person name="Gui C."/>
            <person name="Meng S."/>
            <person name="Li G."/>
            <person name="Viehrig K."/>
            <person name="Ye F."/>
            <person name="Su P."/>
            <person name="Kiefer A.F."/>
            <person name="Nichols A."/>
            <person name="Cepeda A.J."/>
            <person name="Yan W."/>
            <person name="Fan B."/>
            <person name="Jiang Y."/>
            <person name="Adhikari A."/>
            <person name="Zheng C.-J."/>
            <person name="Schuster L."/>
            <person name="Cowan T.M."/>
            <person name="Smanski M.J."/>
            <person name="Chevrette M.G."/>
            <person name="De Carvalho L.P.S."/>
            <person name="Shen B."/>
        </authorList>
    </citation>
    <scope>NUCLEOTIDE SEQUENCE [LARGE SCALE GENOMIC DNA]</scope>
    <source>
        <strain evidence="1 2">NPDC003040</strain>
    </source>
</reference>
<evidence type="ECO:0000313" key="2">
    <source>
        <dbReference type="Proteomes" id="UP001601948"/>
    </source>
</evidence>
<dbReference type="EMBL" id="JBIAPI010000001">
    <property type="protein sequence ID" value="MFF3221769.1"/>
    <property type="molecule type" value="Genomic_DNA"/>
</dbReference>
<sequence>MSVGLAGIRIQDLRHAGNLWASKSGMSTQDLMSRMGDDDMRAALIYQRATDDAERRIASDLS</sequence>
<dbReference type="InterPro" id="IPR011010">
    <property type="entry name" value="DNA_brk_join_enz"/>
</dbReference>
<name>A0ABW6QKZ0_9NOCA</name>
<evidence type="ECO:0008006" key="3">
    <source>
        <dbReference type="Google" id="ProtNLM"/>
    </source>
</evidence>
<proteinExistence type="predicted"/>